<dbReference type="Pfam" id="PF03484">
    <property type="entry name" value="B5"/>
    <property type="match status" value="1"/>
</dbReference>
<protein>
    <recommendedName>
        <fullName evidence="6">Phenylalanine--tRNA ligase beta subunit</fullName>
        <ecNumber evidence="5">6.1.1.20</ecNumber>
    </recommendedName>
    <alternativeName>
        <fullName evidence="15">Phenylalanyl-tRNA synthetase beta subunit</fullName>
    </alternativeName>
</protein>
<dbReference type="InterPro" id="IPR040659">
    <property type="entry name" value="PhetRS_B1"/>
</dbReference>
<organism evidence="18 19">
    <name type="scientific">Allacma fusca</name>
    <dbReference type="NCBI Taxonomy" id="39272"/>
    <lineage>
        <taxon>Eukaryota</taxon>
        <taxon>Metazoa</taxon>
        <taxon>Ecdysozoa</taxon>
        <taxon>Arthropoda</taxon>
        <taxon>Hexapoda</taxon>
        <taxon>Collembola</taxon>
        <taxon>Symphypleona</taxon>
        <taxon>Sminthuridae</taxon>
        <taxon>Allacma</taxon>
    </lineage>
</organism>
<comment type="caution">
    <text evidence="18">The sequence shown here is derived from an EMBL/GenBank/DDBJ whole genome shotgun (WGS) entry which is preliminary data.</text>
</comment>
<evidence type="ECO:0000256" key="3">
    <source>
        <dbReference type="ARBA" id="ARBA00007438"/>
    </source>
</evidence>
<evidence type="ECO:0000256" key="16">
    <source>
        <dbReference type="ARBA" id="ARBA00049255"/>
    </source>
</evidence>
<evidence type="ECO:0000256" key="9">
    <source>
        <dbReference type="ARBA" id="ARBA00022723"/>
    </source>
</evidence>
<keyword evidence="9" id="KW-0479">Metal-binding</keyword>
<evidence type="ECO:0000256" key="14">
    <source>
        <dbReference type="ARBA" id="ARBA00023146"/>
    </source>
</evidence>
<dbReference type="GO" id="GO:0004826">
    <property type="term" value="F:phenylalanine-tRNA ligase activity"/>
    <property type="evidence" value="ECO:0007669"/>
    <property type="project" value="UniProtKB-EC"/>
</dbReference>
<comment type="subcellular location">
    <subcellularLocation>
        <location evidence="2">Cytoplasm</location>
    </subcellularLocation>
</comment>
<dbReference type="CDD" id="cd00769">
    <property type="entry name" value="PheRS_beta_core"/>
    <property type="match status" value="1"/>
</dbReference>
<dbReference type="InterPro" id="IPR045060">
    <property type="entry name" value="Phe-tRNA-ligase_IIc_bsu"/>
</dbReference>
<evidence type="ECO:0000313" key="19">
    <source>
        <dbReference type="Proteomes" id="UP000708208"/>
    </source>
</evidence>
<keyword evidence="11" id="KW-0067">ATP-binding</keyword>
<dbReference type="InterPro" id="IPR041616">
    <property type="entry name" value="PheRS_beta_core"/>
</dbReference>
<evidence type="ECO:0000256" key="10">
    <source>
        <dbReference type="ARBA" id="ARBA00022741"/>
    </source>
</evidence>
<reference evidence="18" key="1">
    <citation type="submission" date="2021-06" db="EMBL/GenBank/DDBJ databases">
        <authorList>
            <person name="Hodson N. C."/>
            <person name="Mongue J. A."/>
            <person name="Jaron S. K."/>
        </authorList>
    </citation>
    <scope>NUCLEOTIDE SEQUENCE</scope>
</reference>
<keyword evidence="12" id="KW-0460">Magnesium</keyword>
<keyword evidence="7" id="KW-0963">Cytoplasm</keyword>
<dbReference type="GO" id="GO:0009328">
    <property type="term" value="C:phenylalanine-tRNA ligase complex"/>
    <property type="evidence" value="ECO:0007669"/>
    <property type="project" value="TreeGrafter"/>
</dbReference>
<accession>A0A8J2PZ64</accession>
<dbReference type="FunFam" id="3.30.56.10:FF:000009">
    <property type="entry name" value="Phenylalanine-tRNA ligase, beta subunit"/>
    <property type="match status" value="1"/>
</dbReference>
<comment type="similarity">
    <text evidence="3">Belongs to the phenylalanyl-tRNA synthetase beta subunit family. Type 2 subfamily.</text>
</comment>
<dbReference type="EC" id="6.1.1.20" evidence="5"/>
<comment type="cofactor">
    <cofactor evidence="1">
        <name>Mg(2+)</name>
        <dbReference type="ChEBI" id="CHEBI:18420"/>
    </cofactor>
</comment>
<comment type="catalytic activity">
    <reaction evidence="16">
        <text>tRNA(Phe) + L-phenylalanine + ATP = L-phenylalanyl-tRNA(Phe) + AMP + diphosphate + H(+)</text>
        <dbReference type="Rhea" id="RHEA:19413"/>
        <dbReference type="Rhea" id="RHEA-COMP:9668"/>
        <dbReference type="Rhea" id="RHEA-COMP:9699"/>
        <dbReference type="ChEBI" id="CHEBI:15378"/>
        <dbReference type="ChEBI" id="CHEBI:30616"/>
        <dbReference type="ChEBI" id="CHEBI:33019"/>
        <dbReference type="ChEBI" id="CHEBI:58095"/>
        <dbReference type="ChEBI" id="CHEBI:78442"/>
        <dbReference type="ChEBI" id="CHEBI:78531"/>
        <dbReference type="ChEBI" id="CHEBI:456215"/>
        <dbReference type="EC" id="6.1.1.20"/>
    </reaction>
</comment>
<evidence type="ECO:0000256" key="13">
    <source>
        <dbReference type="ARBA" id="ARBA00022917"/>
    </source>
</evidence>
<evidence type="ECO:0000259" key="17">
    <source>
        <dbReference type="PROSITE" id="PS51483"/>
    </source>
</evidence>
<evidence type="ECO:0000256" key="8">
    <source>
        <dbReference type="ARBA" id="ARBA00022598"/>
    </source>
</evidence>
<dbReference type="FunFam" id="3.30.930.10:FF:000032">
    <property type="entry name" value="Phenylalanine--tRNA ligase beta subunit"/>
    <property type="match status" value="1"/>
</dbReference>
<evidence type="ECO:0000256" key="11">
    <source>
        <dbReference type="ARBA" id="ARBA00022840"/>
    </source>
</evidence>
<keyword evidence="8" id="KW-0436">Ligase</keyword>
<dbReference type="GO" id="GO:0005524">
    <property type="term" value="F:ATP binding"/>
    <property type="evidence" value="ECO:0007669"/>
    <property type="project" value="UniProtKB-KW"/>
</dbReference>
<keyword evidence="10" id="KW-0547">Nucleotide-binding</keyword>
<dbReference type="InterPro" id="IPR004531">
    <property type="entry name" value="Phe-tRNA-synth_IIc_bsu_arc_euk"/>
</dbReference>
<sequence>MPTVNVNRDLLFEKLGQSYSDEEFDELCFQFGIELDDVTTDSNDPKGAVTYKIDIPANRYDLLCLEGLSRALLVFTKKIQAPVYRAVKPGSLIKTVVKASTKNVRPYVVTAVLRDVTLSQSAYDSLIDLQEKLHHNICRKRSLVAIGVHDLDTLSPPFVYSADPPQEINFLPLNQKKSFRGDELMIHYQSDNHIKHYLHLIKDEPLFPVIRDSKGVVLSLPPIINGNHSRVSMGTKNLYFECTATDLTKATIVLDILITMLSEHCNTKFEAELTEVIYEDQDSPCYFPALKYRKEIVKPELVNSVIGINLTPEQMALSLDRMCLKSRVEQSTEASLEVEVPPTRHDVIHAADIIEDVAIAFGYDNIPKTLPATNTIASQVPLNKLTDQLRNSIAQAGFTEALTFSLCSVEDECEKVRHSRDIKEPQLARVANPKTLEFQAARHSLLSGLLKTLQANKKMPLPLKLFEISDVVLLDSSVDTGSRNERRLCAVFYNKSPGFEIIHGLLDRIMLLLEVPCSEAGGYSIRSAEDPTYFEGRCAVVLYNSKVIGRLGVLHPEVLSNFELSMPCSAIEIAIEDFV</sequence>
<keyword evidence="14" id="KW-0030">Aminoacyl-tRNA synthetase</keyword>
<dbReference type="PROSITE" id="PS51483">
    <property type="entry name" value="B5"/>
    <property type="match status" value="1"/>
</dbReference>
<evidence type="ECO:0000256" key="5">
    <source>
        <dbReference type="ARBA" id="ARBA00012814"/>
    </source>
</evidence>
<dbReference type="FunFam" id="3.50.40.10:FF:000002">
    <property type="entry name" value="phenylalanine--tRNA ligase beta subunit"/>
    <property type="match status" value="1"/>
</dbReference>
<dbReference type="EMBL" id="CAJVCH010570040">
    <property type="protein sequence ID" value="CAG7833847.1"/>
    <property type="molecule type" value="Genomic_DNA"/>
</dbReference>
<dbReference type="PANTHER" id="PTHR10947:SF0">
    <property type="entry name" value="PHENYLALANINE--TRNA LIGASE BETA SUBUNIT"/>
    <property type="match status" value="1"/>
</dbReference>
<keyword evidence="13" id="KW-0648">Protein biosynthesis</keyword>
<dbReference type="GO" id="GO:0006432">
    <property type="term" value="P:phenylalanyl-tRNA aminoacylation"/>
    <property type="evidence" value="ECO:0007669"/>
    <property type="project" value="InterPro"/>
</dbReference>
<proteinExistence type="inferred from homology"/>
<dbReference type="SMART" id="SM00874">
    <property type="entry name" value="B5"/>
    <property type="match status" value="1"/>
</dbReference>
<dbReference type="GO" id="GO:0003723">
    <property type="term" value="F:RNA binding"/>
    <property type="evidence" value="ECO:0007669"/>
    <property type="project" value="InterPro"/>
</dbReference>
<dbReference type="Pfam" id="PF17759">
    <property type="entry name" value="tRNA_synthFbeta"/>
    <property type="match status" value="1"/>
</dbReference>
<evidence type="ECO:0000313" key="18">
    <source>
        <dbReference type="EMBL" id="CAG7833847.1"/>
    </source>
</evidence>
<feature type="domain" description="B5" evidence="17">
    <location>
        <begin position="290"/>
        <end position="368"/>
    </location>
</feature>
<evidence type="ECO:0000256" key="2">
    <source>
        <dbReference type="ARBA" id="ARBA00004496"/>
    </source>
</evidence>
<dbReference type="NCBIfam" id="TIGR00471">
    <property type="entry name" value="pheT_arch"/>
    <property type="match status" value="1"/>
</dbReference>
<evidence type="ECO:0000256" key="6">
    <source>
        <dbReference type="ARBA" id="ARBA00017032"/>
    </source>
</evidence>
<evidence type="ECO:0000256" key="1">
    <source>
        <dbReference type="ARBA" id="ARBA00001946"/>
    </source>
</evidence>
<dbReference type="Proteomes" id="UP000708208">
    <property type="component" value="Unassembled WGS sequence"/>
</dbReference>
<dbReference type="OrthoDB" id="1698572at2759"/>
<comment type="subunit">
    <text evidence="4">Tetramer of two alpha and two beta subunits.</text>
</comment>
<gene>
    <name evidence="18" type="ORF">AFUS01_LOCUS43423</name>
</gene>
<dbReference type="SMART" id="SM00873">
    <property type="entry name" value="B3_4"/>
    <property type="match status" value="1"/>
</dbReference>
<dbReference type="PANTHER" id="PTHR10947">
    <property type="entry name" value="PHENYLALANYL-TRNA SYNTHETASE BETA CHAIN AND LEUCINE-RICH REPEAT-CONTAINING PROTEIN 47"/>
    <property type="match status" value="1"/>
</dbReference>
<evidence type="ECO:0000256" key="12">
    <source>
        <dbReference type="ARBA" id="ARBA00022842"/>
    </source>
</evidence>
<keyword evidence="19" id="KW-1185">Reference proteome</keyword>
<evidence type="ECO:0000256" key="15">
    <source>
        <dbReference type="ARBA" id="ARBA00033189"/>
    </source>
</evidence>
<dbReference type="Pfam" id="PF03483">
    <property type="entry name" value="B3_4"/>
    <property type="match status" value="1"/>
</dbReference>
<dbReference type="InterPro" id="IPR005147">
    <property type="entry name" value="tRNA_synthase_B5-dom"/>
</dbReference>
<evidence type="ECO:0000256" key="4">
    <source>
        <dbReference type="ARBA" id="ARBA00011209"/>
    </source>
</evidence>
<dbReference type="Pfam" id="PF18262">
    <property type="entry name" value="PhetRS_B1"/>
    <property type="match status" value="1"/>
</dbReference>
<dbReference type="AlphaFoldDB" id="A0A8J2PZ64"/>
<name>A0A8J2PZ64_9HEXA</name>
<dbReference type="GO" id="GO:0000287">
    <property type="term" value="F:magnesium ion binding"/>
    <property type="evidence" value="ECO:0007669"/>
    <property type="project" value="InterPro"/>
</dbReference>
<dbReference type="InterPro" id="IPR005146">
    <property type="entry name" value="B3/B4_tRNA-bd"/>
</dbReference>
<evidence type="ECO:0000256" key="7">
    <source>
        <dbReference type="ARBA" id="ARBA00022490"/>
    </source>
</evidence>